<dbReference type="EMBL" id="JAAKZV010000250">
    <property type="protein sequence ID" value="NGN69012.1"/>
    <property type="molecule type" value="Genomic_DNA"/>
</dbReference>
<feature type="transmembrane region" description="Helical" evidence="1">
    <location>
        <begin position="202"/>
        <end position="221"/>
    </location>
</feature>
<proteinExistence type="predicted"/>
<protein>
    <submittedName>
        <fullName evidence="2">Uncharacterized protein</fullName>
    </submittedName>
</protein>
<keyword evidence="1" id="KW-1133">Transmembrane helix</keyword>
<keyword evidence="1" id="KW-0472">Membrane</keyword>
<dbReference type="AlphaFoldDB" id="A0A6G4UAI3"/>
<organism evidence="2 3">
    <name type="scientific">Streptomyces coryli</name>
    <dbReference type="NCBI Taxonomy" id="1128680"/>
    <lineage>
        <taxon>Bacteria</taxon>
        <taxon>Bacillati</taxon>
        <taxon>Actinomycetota</taxon>
        <taxon>Actinomycetes</taxon>
        <taxon>Kitasatosporales</taxon>
        <taxon>Streptomycetaceae</taxon>
        <taxon>Streptomyces</taxon>
    </lineage>
</organism>
<feature type="transmembrane region" description="Helical" evidence="1">
    <location>
        <begin position="173"/>
        <end position="196"/>
    </location>
</feature>
<dbReference type="Proteomes" id="UP000481583">
    <property type="component" value="Unassembled WGS sequence"/>
</dbReference>
<feature type="transmembrane region" description="Helical" evidence="1">
    <location>
        <begin position="136"/>
        <end position="161"/>
    </location>
</feature>
<evidence type="ECO:0000313" key="2">
    <source>
        <dbReference type="EMBL" id="NGN69012.1"/>
    </source>
</evidence>
<evidence type="ECO:0000256" key="1">
    <source>
        <dbReference type="SAM" id="Phobius"/>
    </source>
</evidence>
<dbReference type="RefSeq" id="WP_165243526.1">
    <property type="nucleotide sequence ID" value="NZ_JAAKZV010000250.1"/>
</dbReference>
<reference evidence="2 3" key="1">
    <citation type="submission" date="2020-02" db="EMBL/GenBank/DDBJ databases">
        <title>Whole-genome analyses of novel actinobacteria.</title>
        <authorList>
            <person name="Sahin N."/>
        </authorList>
    </citation>
    <scope>NUCLEOTIDE SEQUENCE [LARGE SCALE GENOMIC DNA]</scope>
    <source>
        <strain evidence="2 3">A7024</strain>
    </source>
</reference>
<keyword evidence="1" id="KW-0812">Transmembrane</keyword>
<name>A0A6G4UAI3_9ACTN</name>
<evidence type="ECO:0000313" key="3">
    <source>
        <dbReference type="Proteomes" id="UP000481583"/>
    </source>
</evidence>
<feature type="transmembrane region" description="Helical" evidence="1">
    <location>
        <begin position="103"/>
        <end position="124"/>
    </location>
</feature>
<keyword evidence="3" id="KW-1185">Reference proteome</keyword>
<sequence>MSAPYAPTERAADPIEAHVAELAAALHGPAREKDRMLAELREGLVDAAADLSADTAPDPGPRTGTTPDAAHEAIRQFGAVADLAPGFQRELTVAQARHTARGVMLVVPFLLPCWYVLATAAGPAAERLPHPAQVLLAHLGGTAAATALAAAVFLAATGPLARRLPTPDRLPLLVAWTGTTAAVALALSALTLTLASLLTANWPLSVLAGAVTIACHSKIAASARACRRCARLPVAAPA</sequence>
<accession>A0A6G4UAI3</accession>
<comment type="caution">
    <text evidence="2">The sequence shown here is derived from an EMBL/GenBank/DDBJ whole genome shotgun (WGS) entry which is preliminary data.</text>
</comment>
<gene>
    <name evidence="2" type="ORF">G5C51_34630</name>
</gene>